<evidence type="ECO:0000256" key="4">
    <source>
        <dbReference type="ARBA" id="ARBA00022801"/>
    </source>
</evidence>
<evidence type="ECO:0000256" key="2">
    <source>
        <dbReference type="ARBA" id="ARBA00022723"/>
    </source>
</evidence>
<keyword evidence="3" id="KW-0255">Endonuclease</keyword>
<evidence type="ECO:0000256" key="3">
    <source>
        <dbReference type="ARBA" id="ARBA00022759"/>
    </source>
</evidence>
<evidence type="ECO:0000256" key="6">
    <source>
        <dbReference type="ARBA" id="ARBA00023180"/>
    </source>
</evidence>
<keyword evidence="1" id="KW-0540">Nuclease</keyword>
<organism evidence="8 9">
    <name type="scientific">Rhodanobacter umsongensis</name>
    <dbReference type="NCBI Taxonomy" id="633153"/>
    <lineage>
        <taxon>Bacteria</taxon>
        <taxon>Pseudomonadati</taxon>
        <taxon>Pseudomonadota</taxon>
        <taxon>Gammaproteobacteria</taxon>
        <taxon>Lysobacterales</taxon>
        <taxon>Rhodanobacteraceae</taxon>
        <taxon>Rhodanobacter</taxon>
    </lineage>
</organism>
<dbReference type="Gene3D" id="1.10.575.10">
    <property type="entry name" value="P1 Nuclease"/>
    <property type="match status" value="1"/>
</dbReference>
<dbReference type="EMBL" id="JBHSMK010000005">
    <property type="protein sequence ID" value="MFC5437046.1"/>
    <property type="molecule type" value="Genomic_DNA"/>
</dbReference>
<feature type="signal peptide" evidence="7">
    <location>
        <begin position="1"/>
        <end position="23"/>
    </location>
</feature>
<accession>A0ABW0JMX1</accession>
<evidence type="ECO:0000313" key="9">
    <source>
        <dbReference type="Proteomes" id="UP001596013"/>
    </source>
</evidence>
<keyword evidence="2" id="KW-0479">Metal-binding</keyword>
<dbReference type="Proteomes" id="UP001596013">
    <property type="component" value="Unassembled WGS sequence"/>
</dbReference>
<proteinExistence type="predicted"/>
<keyword evidence="6" id="KW-0325">Glycoprotein</keyword>
<evidence type="ECO:0000256" key="5">
    <source>
        <dbReference type="ARBA" id="ARBA00023157"/>
    </source>
</evidence>
<dbReference type="InterPro" id="IPR003154">
    <property type="entry name" value="S1/P1nuclease"/>
</dbReference>
<sequence length="272" mass="30283">MRSSNRSIALVLALFVVTPQAAAWGPLGHSVVAELAQRHLSPAAETEVERLLAPEHTRSLADVANWPDQMQDDPARAALWKQTRGQHYVNFRGGSDCDYEPPRDCRDGRCVVVALSYYVRVLGDRNQSDGARREALKFVVHFVGDIHQPLHAGYRDDQGGNTYQVQFDGEGSNLHKVWDSKMLYTRGLDWQAYAQQLDSAVPATMPPPTAPLDNPYAQWAEESCRLTAQAGFYPDGHVIDPAYVKAELPQAELRLRQAGRRLANVLNLALAR</sequence>
<evidence type="ECO:0000313" key="8">
    <source>
        <dbReference type="EMBL" id="MFC5437046.1"/>
    </source>
</evidence>
<dbReference type="RefSeq" id="WP_377305062.1">
    <property type="nucleotide sequence ID" value="NZ_JBHSMK010000005.1"/>
</dbReference>
<comment type="caution">
    <text evidence="8">The sequence shown here is derived from an EMBL/GenBank/DDBJ whole genome shotgun (WGS) entry which is preliminary data.</text>
</comment>
<protein>
    <submittedName>
        <fullName evidence="8">S1/P1 nuclease</fullName>
    </submittedName>
</protein>
<gene>
    <name evidence="8" type="ORF">ACFPME_10790</name>
</gene>
<dbReference type="PANTHER" id="PTHR33146:SF26">
    <property type="entry name" value="ENDONUCLEASE 4"/>
    <property type="match status" value="1"/>
</dbReference>
<keyword evidence="5" id="KW-1015">Disulfide bond</keyword>
<dbReference type="Pfam" id="PF02265">
    <property type="entry name" value="S1-P1_nuclease"/>
    <property type="match status" value="1"/>
</dbReference>
<keyword evidence="7" id="KW-0732">Signal</keyword>
<evidence type="ECO:0000256" key="1">
    <source>
        <dbReference type="ARBA" id="ARBA00022722"/>
    </source>
</evidence>
<reference evidence="9" key="1">
    <citation type="journal article" date="2019" name="Int. J. Syst. Evol. Microbiol.">
        <title>The Global Catalogue of Microorganisms (GCM) 10K type strain sequencing project: providing services to taxonomists for standard genome sequencing and annotation.</title>
        <authorList>
            <consortium name="The Broad Institute Genomics Platform"/>
            <consortium name="The Broad Institute Genome Sequencing Center for Infectious Disease"/>
            <person name="Wu L."/>
            <person name="Ma J."/>
        </authorList>
    </citation>
    <scope>NUCLEOTIDE SEQUENCE [LARGE SCALE GENOMIC DNA]</scope>
    <source>
        <strain evidence="9">JCM 17130</strain>
    </source>
</reference>
<feature type="chain" id="PRO_5047304042" evidence="7">
    <location>
        <begin position="24"/>
        <end position="272"/>
    </location>
</feature>
<evidence type="ECO:0000256" key="7">
    <source>
        <dbReference type="SAM" id="SignalP"/>
    </source>
</evidence>
<keyword evidence="9" id="KW-1185">Reference proteome</keyword>
<dbReference type="CDD" id="cd11010">
    <property type="entry name" value="S1-P1_nuclease"/>
    <property type="match status" value="1"/>
</dbReference>
<keyword evidence="4" id="KW-0378">Hydrolase</keyword>
<dbReference type="SUPFAM" id="SSF48537">
    <property type="entry name" value="Phospholipase C/P1 nuclease"/>
    <property type="match status" value="1"/>
</dbReference>
<dbReference type="InterPro" id="IPR008947">
    <property type="entry name" value="PLipase_C/P1_nuclease_dom_sf"/>
</dbReference>
<name>A0ABW0JMX1_9GAMM</name>
<dbReference type="PANTHER" id="PTHR33146">
    <property type="entry name" value="ENDONUCLEASE 4"/>
    <property type="match status" value="1"/>
</dbReference>